<accession>A0A1I7WRW1</accession>
<evidence type="ECO:0000313" key="1">
    <source>
        <dbReference type="Proteomes" id="UP000095283"/>
    </source>
</evidence>
<organism evidence="1 2">
    <name type="scientific">Heterorhabditis bacteriophora</name>
    <name type="common">Entomopathogenic nematode worm</name>
    <dbReference type="NCBI Taxonomy" id="37862"/>
    <lineage>
        <taxon>Eukaryota</taxon>
        <taxon>Metazoa</taxon>
        <taxon>Ecdysozoa</taxon>
        <taxon>Nematoda</taxon>
        <taxon>Chromadorea</taxon>
        <taxon>Rhabditida</taxon>
        <taxon>Rhabditina</taxon>
        <taxon>Rhabditomorpha</taxon>
        <taxon>Strongyloidea</taxon>
        <taxon>Heterorhabditidae</taxon>
        <taxon>Heterorhabditis</taxon>
    </lineage>
</organism>
<keyword evidence="1" id="KW-1185">Reference proteome</keyword>
<name>A0A1I7WRW1_HETBA</name>
<protein>
    <submittedName>
        <fullName evidence="2">Uncharacterized protein</fullName>
    </submittedName>
</protein>
<sequence>MNLTFLNFKKISTHDLRTGSHSITFHDSSRLRTTFS</sequence>
<dbReference type="AlphaFoldDB" id="A0A1I7WRW1"/>
<dbReference type="Proteomes" id="UP000095283">
    <property type="component" value="Unplaced"/>
</dbReference>
<dbReference type="WBParaSite" id="Hba_07890">
    <property type="protein sequence ID" value="Hba_07890"/>
    <property type="gene ID" value="Hba_07890"/>
</dbReference>
<reference evidence="2" key="1">
    <citation type="submission" date="2016-11" db="UniProtKB">
        <authorList>
            <consortium name="WormBaseParasite"/>
        </authorList>
    </citation>
    <scope>IDENTIFICATION</scope>
</reference>
<evidence type="ECO:0000313" key="2">
    <source>
        <dbReference type="WBParaSite" id="Hba_07890"/>
    </source>
</evidence>
<proteinExistence type="predicted"/>